<name>A0A949K5D5_9FIRM</name>
<accession>A0A949K5D5</accession>
<dbReference type="InterPro" id="IPR050535">
    <property type="entry name" value="DNA_Repair-Maintenance_Comp"/>
</dbReference>
<dbReference type="EMBL" id="JAHQCW010000020">
    <property type="protein sequence ID" value="MBU9737406.1"/>
    <property type="molecule type" value="Genomic_DNA"/>
</dbReference>
<dbReference type="Proteomes" id="UP000712157">
    <property type="component" value="Unassembled WGS sequence"/>
</dbReference>
<evidence type="ECO:0000259" key="2">
    <source>
        <dbReference type="Pfam" id="PF00149"/>
    </source>
</evidence>
<dbReference type="Gene3D" id="3.60.21.10">
    <property type="match status" value="1"/>
</dbReference>
<gene>
    <name evidence="3" type="ORF">KTH89_12720</name>
</gene>
<keyword evidence="4" id="KW-1185">Reference proteome</keyword>
<dbReference type="InterPro" id="IPR041796">
    <property type="entry name" value="Mre11_N"/>
</dbReference>
<dbReference type="RefSeq" id="WP_238721968.1">
    <property type="nucleotide sequence ID" value="NZ_JAHQCW010000020.1"/>
</dbReference>
<evidence type="ECO:0000313" key="3">
    <source>
        <dbReference type="EMBL" id="MBU9737406.1"/>
    </source>
</evidence>
<dbReference type="AlphaFoldDB" id="A0A949K5D5"/>
<protein>
    <submittedName>
        <fullName evidence="3">DNA repair exonuclease</fullName>
    </submittedName>
</protein>
<keyword evidence="1" id="KW-0378">Hydrolase</keyword>
<sequence length="350" mass="40474">MRFIHIADVHLGAEPDRGYPWGARRGREIWDSFRSVIQRAGEEQTDLLLIAGDLFHRQPLKREIKEVDSLLAGLVRTKVVMIAGNHDYIRNDSYYRNYEWSPNVTFLRGAELESVYFPELQTEVYGFSYHSQEIRENLYDGIRPQRPDRINILLAHGGDDNHIPVRKDLPAVSGFDYIALGHIHKPGMLASGRMAYAGALEPIDMNDTGPHGYISGEIANGQPRITFVRAASREYLHKEWRITPEDTFETVRAGIRHFIEENSSHNIYKIILRGQRDPDIFLDQEELQTLGNIIRVEDGTEPDLDYEKLEREHGDDLVGRYIRRLRRMPDSRINEDALYYGVHALLRGQR</sequence>
<dbReference type="InterPro" id="IPR004843">
    <property type="entry name" value="Calcineurin-like_PHP"/>
</dbReference>
<evidence type="ECO:0000313" key="4">
    <source>
        <dbReference type="Proteomes" id="UP000712157"/>
    </source>
</evidence>
<dbReference type="SUPFAM" id="SSF56300">
    <property type="entry name" value="Metallo-dependent phosphatases"/>
    <property type="match status" value="1"/>
</dbReference>
<organism evidence="3 4">
    <name type="scientific">Diplocloster agilis</name>
    <dbReference type="NCBI Taxonomy" id="2850323"/>
    <lineage>
        <taxon>Bacteria</taxon>
        <taxon>Bacillati</taxon>
        <taxon>Bacillota</taxon>
        <taxon>Clostridia</taxon>
        <taxon>Lachnospirales</taxon>
        <taxon>Lachnospiraceae</taxon>
        <taxon>Diplocloster</taxon>
    </lineage>
</organism>
<keyword evidence="3" id="KW-0269">Exonuclease</keyword>
<feature type="domain" description="Calcineurin-like phosphoesterase" evidence="2">
    <location>
        <begin position="1"/>
        <end position="186"/>
    </location>
</feature>
<dbReference type="Pfam" id="PF00149">
    <property type="entry name" value="Metallophos"/>
    <property type="match status" value="1"/>
</dbReference>
<comment type="caution">
    <text evidence="3">The sequence shown here is derived from an EMBL/GenBank/DDBJ whole genome shotgun (WGS) entry which is preliminary data.</text>
</comment>
<reference evidence="3" key="1">
    <citation type="submission" date="2021-06" db="EMBL/GenBank/DDBJ databases">
        <title>Description of novel taxa of the family Lachnospiraceae.</title>
        <authorList>
            <person name="Chaplin A.V."/>
            <person name="Sokolova S.R."/>
            <person name="Pikina A.P."/>
            <person name="Korzhanova M."/>
            <person name="Belova V."/>
            <person name="Korostin D."/>
            <person name="Efimov B.A."/>
        </authorList>
    </citation>
    <scope>NUCLEOTIDE SEQUENCE</scope>
    <source>
        <strain evidence="3">ASD5720</strain>
    </source>
</reference>
<dbReference type="CDD" id="cd00840">
    <property type="entry name" value="MPP_Mre11_N"/>
    <property type="match status" value="1"/>
</dbReference>
<evidence type="ECO:0000256" key="1">
    <source>
        <dbReference type="ARBA" id="ARBA00022801"/>
    </source>
</evidence>
<dbReference type="GO" id="GO:0004527">
    <property type="term" value="F:exonuclease activity"/>
    <property type="evidence" value="ECO:0007669"/>
    <property type="project" value="UniProtKB-KW"/>
</dbReference>
<keyword evidence="3" id="KW-0540">Nuclease</keyword>
<proteinExistence type="predicted"/>
<dbReference type="PANTHER" id="PTHR30337">
    <property type="entry name" value="COMPONENT OF ATP-DEPENDENT DSDNA EXONUCLEASE"/>
    <property type="match status" value="1"/>
</dbReference>
<dbReference type="InterPro" id="IPR029052">
    <property type="entry name" value="Metallo-depent_PP-like"/>
</dbReference>